<name>A0A1C0YU10_9BACL</name>
<dbReference type="InterPro" id="IPR036663">
    <property type="entry name" value="Fumarylacetoacetase_C_sf"/>
</dbReference>
<keyword evidence="2" id="KW-1185">Reference proteome</keyword>
<organism evidence="1 2">
    <name type="scientific">Caryophanon latum</name>
    <dbReference type="NCBI Taxonomy" id="33977"/>
    <lineage>
        <taxon>Bacteria</taxon>
        <taxon>Bacillati</taxon>
        <taxon>Bacillota</taxon>
        <taxon>Bacilli</taxon>
        <taxon>Bacillales</taxon>
        <taxon>Caryophanaceae</taxon>
        <taxon>Caryophanon</taxon>
    </lineage>
</organism>
<dbReference type="EMBL" id="MATO01000035">
    <property type="protein sequence ID" value="OCS90631.1"/>
    <property type="molecule type" value="Genomic_DNA"/>
</dbReference>
<dbReference type="Gene3D" id="3.90.850.10">
    <property type="entry name" value="Fumarylacetoacetase-like, C-terminal domain"/>
    <property type="match status" value="1"/>
</dbReference>
<comment type="caution">
    <text evidence="1">The sequence shown here is derived from an EMBL/GenBank/DDBJ whole genome shotgun (WGS) entry which is preliminary data.</text>
</comment>
<gene>
    <name evidence="1" type="ORF">A6K76_10815</name>
</gene>
<accession>A0A1C0YU10</accession>
<proteinExistence type="predicted"/>
<dbReference type="Proteomes" id="UP000093482">
    <property type="component" value="Unassembled WGS sequence"/>
</dbReference>
<dbReference type="GO" id="GO:0005737">
    <property type="term" value="C:cytoplasm"/>
    <property type="evidence" value="ECO:0007669"/>
    <property type="project" value="TreeGrafter"/>
</dbReference>
<dbReference type="PANTHER" id="PTHR30143">
    <property type="entry name" value="ACID HYDRATASE"/>
    <property type="match status" value="1"/>
</dbReference>
<sequence>MTVTTFAQALQQAYETKRAIAPLTATNPNLSVDEAYAIQLEQIHARVAQGDKIVGKKIGLTSKVMQNMFNVTEPDYGHILQSMVKADGEELSLKPLLQPKIEFEIAFVLKEDVQGPGVTAEQIIRATKYVVPAFEVIDSRIENWQIRFEDTVADNGSSSYAIIGGMPTKLQDVDLSTVGMNISRNGQYIDHATGAAVMGNPIAAVVWLANALGQYNIALKAGEFILSGALTAALPIQAGETYRADFAHLGSIQVTFKEE</sequence>
<dbReference type="GO" id="GO:0008684">
    <property type="term" value="F:2-oxopent-4-enoate hydratase activity"/>
    <property type="evidence" value="ECO:0007669"/>
    <property type="project" value="TreeGrafter"/>
</dbReference>
<evidence type="ECO:0000313" key="1">
    <source>
        <dbReference type="EMBL" id="OCS90631.1"/>
    </source>
</evidence>
<evidence type="ECO:0000313" key="2">
    <source>
        <dbReference type="Proteomes" id="UP000093482"/>
    </source>
</evidence>
<dbReference type="AlphaFoldDB" id="A0A1C0YU10"/>
<dbReference type="RefSeq" id="WP_066464500.1">
    <property type="nucleotide sequence ID" value="NZ_MATO01000035.1"/>
</dbReference>
<dbReference type="InterPro" id="IPR050772">
    <property type="entry name" value="Hydratase-Decarb/MhpD_sf"/>
</dbReference>
<dbReference type="PANTHER" id="PTHR30143:SF0">
    <property type="entry name" value="2-KETO-4-PENTENOATE HYDRATASE"/>
    <property type="match status" value="1"/>
</dbReference>
<protein>
    <submittedName>
        <fullName evidence="1">2-keto-4-pentenoate hydratase</fullName>
    </submittedName>
</protein>
<dbReference type="OrthoDB" id="9792137at2"/>
<dbReference type="SUPFAM" id="SSF56529">
    <property type="entry name" value="FAH"/>
    <property type="match status" value="1"/>
</dbReference>
<reference evidence="1 2" key="1">
    <citation type="submission" date="2016-07" db="EMBL/GenBank/DDBJ databases">
        <title>Caryophanon latum genome sequencing.</title>
        <authorList>
            <person name="Verma A."/>
            <person name="Pal Y."/>
            <person name="Krishnamurthi S."/>
        </authorList>
    </citation>
    <scope>NUCLEOTIDE SEQUENCE [LARGE SCALE GENOMIC DNA]</scope>
    <source>
        <strain evidence="1 2">DSM 14151</strain>
    </source>
</reference>